<evidence type="ECO:0000256" key="1">
    <source>
        <dbReference type="ARBA" id="ARBA00006845"/>
    </source>
</evidence>
<dbReference type="InterPro" id="IPR000468">
    <property type="entry name" value="Barstar"/>
</dbReference>
<sequence length="185" mass="20729">MVQETPSNLVGLHNHPAYRGRSIEFSSVADDPPRSAHQVLQTWYTCPVTSAEAKPVLVIDGSAFDDFEGFAREFSKLLDDYVWRGNLDAFNDILRGGFGTPEDGFVLRWLHSERSREALGWAATIARLEQVQTTCHPDNREHFAARIAAARRREGRTLFDEVVAIIRDHGPGGQQQADGVDLELR</sequence>
<dbReference type="AlphaFoldDB" id="A0A6G9YK72"/>
<evidence type="ECO:0000259" key="2">
    <source>
        <dbReference type="Pfam" id="PF01337"/>
    </source>
</evidence>
<evidence type="ECO:0000313" key="3">
    <source>
        <dbReference type="EMBL" id="QIS13467.1"/>
    </source>
</evidence>
<dbReference type="Gene3D" id="3.30.370.10">
    <property type="entry name" value="Barstar-like"/>
    <property type="match status" value="1"/>
</dbReference>
<comment type="similarity">
    <text evidence="1">Belongs to the barstar family.</text>
</comment>
<organism evidence="3 4">
    <name type="scientific">Nocardia arthritidis</name>
    <dbReference type="NCBI Taxonomy" id="228602"/>
    <lineage>
        <taxon>Bacteria</taxon>
        <taxon>Bacillati</taxon>
        <taxon>Actinomycetota</taxon>
        <taxon>Actinomycetes</taxon>
        <taxon>Mycobacteriales</taxon>
        <taxon>Nocardiaceae</taxon>
        <taxon>Nocardia</taxon>
    </lineage>
</organism>
<reference evidence="3 4" key="1">
    <citation type="journal article" date="2019" name="ACS Chem. Biol.">
        <title>Identification and Mobilization of a Cryptic Antibiotic Biosynthesis Gene Locus from a Human-Pathogenic Nocardia Isolate.</title>
        <authorList>
            <person name="Herisse M."/>
            <person name="Ishida K."/>
            <person name="Porter J.L."/>
            <person name="Howden B."/>
            <person name="Hertweck C."/>
            <person name="Stinear T.P."/>
            <person name="Pidot S.J."/>
        </authorList>
    </citation>
    <scope>NUCLEOTIDE SEQUENCE [LARGE SCALE GENOMIC DNA]</scope>
    <source>
        <strain evidence="3 4">AUSMDU00012717</strain>
    </source>
</reference>
<name>A0A6G9YK72_9NOCA</name>
<dbReference type="KEGG" id="nah:F5544_28070"/>
<dbReference type="EMBL" id="CP046172">
    <property type="protein sequence ID" value="QIS13467.1"/>
    <property type="molecule type" value="Genomic_DNA"/>
</dbReference>
<proteinExistence type="inferred from homology"/>
<dbReference type="Proteomes" id="UP000503540">
    <property type="component" value="Chromosome"/>
</dbReference>
<protein>
    <submittedName>
        <fullName evidence="3">Barnase inhibitor</fullName>
    </submittedName>
</protein>
<dbReference type="SUPFAM" id="SSF52038">
    <property type="entry name" value="Barstar-related"/>
    <property type="match status" value="1"/>
</dbReference>
<keyword evidence="4" id="KW-1185">Reference proteome</keyword>
<gene>
    <name evidence="3" type="ORF">F5544_28070</name>
</gene>
<accession>A0A6G9YK72</accession>
<evidence type="ECO:0000313" key="4">
    <source>
        <dbReference type="Proteomes" id="UP000503540"/>
    </source>
</evidence>
<dbReference type="InterPro" id="IPR035905">
    <property type="entry name" value="Barstar-like_sf"/>
</dbReference>
<feature type="domain" description="Barstar (barnase inhibitor)" evidence="2">
    <location>
        <begin position="56"/>
        <end position="136"/>
    </location>
</feature>
<dbReference type="Pfam" id="PF01337">
    <property type="entry name" value="Barstar"/>
    <property type="match status" value="1"/>
</dbReference>